<dbReference type="OrthoDB" id="6261199at2759"/>
<feature type="region of interest" description="Disordered" evidence="1">
    <location>
        <begin position="155"/>
        <end position="178"/>
    </location>
</feature>
<sequence length="1083" mass="115260">MLFAVRDYAFLLLISGVVCNDEASVRVTDEDFGNEASEIVLTPTLAPSQPVETTSFSPKVTYETPTLNNLPASSLAPPAEGVESVNSVPPSFITTGGLSTEGYQDPSAPALPRTDKEGLVTTNNPFPFLTTLTTPLVTLNGANYTVKVGPLTELGTDPSNGLSGSSSVTDTSKSTDATTEELIQTTETELPQRITTSGINADVTSLPNLTTLSVTNLVDENGRESTGITPSPTGSIVTGAITHGEADEATFPQNGISASTFAGSENPGGSTVGQSTTVATLSTETNLNDISTTFSSQANYQSNAPLDEELSQNDRAFTTQTDILLGQSSSPTPSNFNSISTLGAEDSQTTQFLTTKDDTAEETTQSFSFAHFESSVATHFDSLDSIISSLNPVDKMDSLGSTMPSIHLNTEDHFLTTSKVTTIVKETFSTEEYNEKMDGTTVDRTYTTEMPLMDSILSTLQQSEKVLSTFGDPMKSDEVISLDSSGPASAPTVDSSFTSNEPLTPVTEIVTASSYLSSMATEQRTDLVRKETSSQPTKATDPILTLSSSTSTKGPKDSISTSADITEAPTESPYSESSKPAQVTSSLFASQSSVDLILTTKESTHSLNELSSLTTPAGFIFQTTEESRKSTINVLTDTTSYTPDSFGTLPKGTQPLDLDTSTPSENESQMESNENYVWTTVQPSVPSSFSAHSGDWWTTAPSVQKDIVTSPAFEVASKSSQSTFTTTYSEISETSTSIPTTVNVDPLPTTSLISTVDQTGGQYVTVTHGNNEGLSSALPSQKATERTITSLLSDVETELSVPPTEVHTLTTAKVLEDSTTHTAKVETDAISTKSSENIVPPLISTKRSTDYFTESVTFQSKGTSRPEATSSQQKPKDAEQGVVTIATALSMGLIFLFLLVLFCILSVALVAGWAQCRGRESRRPKVSLIRVERGLATELADSWSKGRSTQAWLNSQPRATLNTHSPASPSSRPPAPQSSSPTRPTVPSFQCGCKRRHLFGELNSLCMIHGNPSMKHDRETVRALKIISLSEESDGGETDTVLLAELGRRRASGASNATGEENIESEVGMEAKGTSEWLFIDEA</sequence>
<keyword evidence="3" id="KW-0732">Signal</keyword>
<keyword evidence="2" id="KW-0472">Membrane</keyword>
<feature type="region of interest" description="Disordered" evidence="1">
    <location>
        <begin position="947"/>
        <end position="988"/>
    </location>
</feature>
<name>A0A0R3U1V6_MESCO</name>
<organism evidence="4 5">
    <name type="scientific">Mesocestoides corti</name>
    <name type="common">Flatworm</name>
    <dbReference type="NCBI Taxonomy" id="53468"/>
    <lineage>
        <taxon>Eukaryota</taxon>
        <taxon>Metazoa</taxon>
        <taxon>Spiralia</taxon>
        <taxon>Lophotrochozoa</taxon>
        <taxon>Platyhelminthes</taxon>
        <taxon>Cestoda</taxon>
        <taxon>Eucestoda</taxon>
        <taxon>Cyclophyllidea</taxon>
        <taxon>Mesocestoididae</taxon>
        <taxon>Mesocestoides</taxon>
    </lineage>
</organism>
<feature type="compositionally biased region" description="Polar residues" evidence="1">
    <location>
        <begin position="857"/>
        <end position="873"/>
    </location>
</feature>
<evidence type="ECO:0000313" key="6">
    <source>
        <dbReference type="WBParaSite" id="MCU_002629-RA"/>
    </source>
</evidence>
<feature type="compositionally biased region" description="Low complexity" evidence="1">
    <location>
        <begin position="163"/>
        <end position="178"/>
    </location>
</feature>
<feature type="region of interest" description="Disordered" evidence="1">
    <location>
        <begin position="523"/>
        <end position="579"/>
    </location>
</feature>
<gene>
    <name evidence="4" type="ORF">MCOS_LOCUS379</name>
</gene>
<reference evidence="4 5" key="1">
    <citation type="submission" date="2018-10" db="EMBL/GenBank/DDBJ databases">
        <authorList>
            <consortium name="Pathogen Informatics"/>
        </authorList>
    </citation>
    <scope>NUCLEOTIDE SEQUENCE [LARGE SCALE GENOMIC DNA]</scope>
</reference>
<proteinExistence type="predicted"/>
<dbReference type="WBParaSite" id="MCU_002629-RA">
    <property type="protein sequence ID" value="MCU_002629-RA"/>
    <property type="gene ID" value="MCU_002629"/>
</dbReference>
<feature type="chain" id="PRO_5043132225" evidence="3">
    <location>
        <begin position="20"/>
        <end position="1083"/>
    </location>
</feature>
<evidence type="ECO:0000256" key="3">
    <source>
        <dbReference type="SAM" id="SignalP"/>
    </source>
</evidence>
<dbReference type="EMBL" id="UXSR01000031">
    <property type="protein sequence ID" value="VDD74376.1"/>
    <property type="molecule type" value="Genomic_DNA"/>
</dbReference>
<evidence type="ECO:0000313" key="5">
    <source>
        <dbReference type="Proteomes" id="UP000267029"/>
    </source>
</evidence>
<feature type="transmembrane region" description="Helical" evidence="2">
    <location>
        <begin position="881"/>
        <end position="914"/>
    </location>
</feature>
<feature type="region of interest" description="Disordered" evidence="1">
    <location>
        <begin position="324"/>
        <end position="343"/>
    </location>
</feature>
<keyword evidence="2" id="KW-1133">Transmembrane helix</keyword>
<evidence type="ECO:0000256" key="1">
    <source>
        <dbReference type="SAM" id="MobiDB-lite"/>
    </source>
</evidence>
<keyword evidence="5" id="KW-1185">Reference proteome</keyword>
<feature type="compositionally biased region" description="Polar residues" evidence="1">
    <location>
        <begin position="482"/>
        <end position="501"/>
    </location>
</feature>
<protein>
    <submittedName>
        <fullName evidence="6">SEA domain-containing protein</fullName>
    </submittedName>
</protein>
<feature type="compositionally biased region" description="Basic and acidic residues" evidence="1">
    <location>
        <begin position="523"/>
        <end position="532"/>
    </location>
</feature>
<feature type="compositionally biased region" description="Polar residues" evidence="1">
    <location>
        <begin position="545"/>
        <end position="564"/>
    </location>
</feature>
<feature type="region of interest" description="Disordered" evidence="1">
    <location>
        <begin position="478"/>
        <end position="501"/>
    </location>
</feature>
<evidence type="ECO:0000313" key="4">
    <source>
        <dbReference type="EMBL" id="VDD74376.1"/>
    </source>
</evidence>
<feature type="region of interest" description="Disordered" evidence="1">
    <location>
        <begin position="643"/>
        <end position="671"/>
    </location>
</feature>
<reference evidence="6" key="2">
    <citation type="submission" date="2019-11" db="UniProtKB">
        <authorList>
            <consortium name="WormBaseParasite"/>
        </authorList>
    </citation>
    <scope>IDENTIFICATION</scope>
</reference>
<feature type="compositionally biased region" description="Polar residues" evidence="1">
    <location>
        <begin position="947"/>
        <end position="964"/>
    </location>
</feature>
<accession>A0A0R3U1V6</accession>
<dbReference type="AlphaFoldDB" id="A0A0R3U1V6"/>
<evidence type="ECO:0000256" key="2">
    <source>
        <dbReference type="SAM" id="Phobius"/>
    </source>
</evidence>
<feature type="region of interest" description="Disordered" evidence="1">
    <location>
        <begin position="857"/>
        <end position="879"/>
    </location>
</feature>
<keyword evidence="2" id="KW-0812">Transmembrane</keyword>
<feature type="signal peptide" evidence="3">
    <location>
        <begin position="1"/>
        <end position="19"/>
    </location>
</feature>
<dbReference type="Proteomes" id="UP000267029">
    <property type="component" value="Unassembled WGS sequence"/>
</dbReference>